<evidence type="ECO:0000313" key="2">
    <source>
        <dbReference type="EMBL" id="KAF0699896.1"/>
    </source>
</evidence>
<keyword evidence="1" id="KW-1133">Transmembrane helix</keyword>
<organism evidence="3 4">
    <name type="scientific">Aphanomyces stellatus</name>
    <dbReference type="NCBI Taxonomy" id="120398"/>
    <lineage>
        <taxon>Eukaryota</taxon>
        <taxon>Sar</taxon>
        <taxon>Stramenopiles</taxon>
        <taxon>Oomycota</taxon>
        <taxon>Saprolegniomycetes</taxon>
        <taxon>Saprolegniales</taxon>
        <taxon>Verrucalvaceae</taxon>
        <taxon>Aphanomyces</taxon>
    </lineage>
</organism>
<feature type="transmembrane region" description="Helical" evidence="1">
    <location>
        <begin position="1480"/>
        <end position="1500"/>
    </location>
</feature>
<keyword evidence="4" id="KW-1185">Reference proteome</keyword>
<proteinExistence type="predicted"/>
<feature type="transmembrane region" description="Helical" evidence="1">
    <location>
        <begin position="614"/>
        <end position="634"/>
    </location>
</feature>
<keyword evidence="1" id="KW-0812">Transmembrane</keyword>
<feature type="transmembrane region" description="Helical" evidence="1">
    <location>
        <begin position="1520"/>
        <end position="1541"/>
    </location>
</feature>
<sequence length="1762" mass="194126">MRILDYVTHGAGPLYTLSSAALGCYVLTLFQPYMDNDYFWTKFTSASTSHVVVPIVNSQLLVGPSAPSLDMLASMLAPSEMLNQMSSVHPRLLMYQDLTAVEAGIAGLRRLDLSLMTFLPTKYCWADLHGRWEMGATTGNQARCVARDFNNGAVYLEAVLRNIDLTTWWQQNQQRFNVRVINPISSTPEGPAWVAGLRNHVLESVSDEASTWRRHNITYFQLLYSNHFQIGLQETIQVKNAFGMITSMTIKSIPSVQRGISCWTTTILTGSLEFDLQGPGPGQSLVRNTANFYGDFATQVEGYIIGSILSPVNTVVHHQLGVLCDIRTRWLPAPASLVAIAQSFRHTVLSALQSTTAFQAAFDALAPVTLTPTPPQWQLPNLDFYGGNPMCGYGNPLPYVQQSWGFDDVCSSQPPLTYTWADFNAIFALALLGATSTDAVCSLVAPSLAAICHAAVQPSLNAYKLLPAQTWTLPSDIPTLQVSIMQFVANASGISIQEQLIVDPVWAPYGYLSLYEWAMNSREVVSFEGDYRTMHLMSYTAPPGPSFTTTATSSLSTYMWYSSVVSAVVLAVLAVVLLLLALVNYKFTEKEASPPLWFAFNRIVGSVWFSRSLLLVRALTAIACLASAVVVPVTRGGTTQLTSEPRPFWLSCILAGETLWLSYVLQELLQPVTGSFTRLYAPLGALLTWIAVVICDVAAPPTLSASINRACFSINMDCMVYCDSGVIEIGSFIRTLWICGLQVLGSLVAMVVMVIISKYSQSSSHCEGHSMLLPPMAVAFLMSPTMSIDHITGAMCGFFHFNRKGEPFIFDVKLWLTLPSQTYGFDHLDNRLSLRSPGTTRLMQVVPSNPSLATDPSPIAANRLGSASKLEKLLTKLSPVIILAGCVYLAATLVGNVAYLTIAQAYMANDMFWANFNATGGYPFLANLFNQQLLGMTRGASLTFDTPAFGDLSQPYNLSVTTISWSANAARRALHDPNVASLPAVITGLRQMNPCNLPWMFTQYCWLDFSQNWEMASTSARQQRCKSTVAANGAVYLESGLRNLNNWQTFQSCWGTSFQNAIAKPLAGFTTGKTWLTATQEIRTPIDQEVAYWTANGITSFQLQWQNYKTIGFSDSILVENALGFKYALPLSQSPASFHPTRQTSNEMYWSFAADLWAADPNTTNSAMAGSSLLRGSTNFAFANLSSENLLFANQTLLTPLPPGYFRLRDALGPFNAIDMYYISCPPSALGLFNTLTQSVTQLTIENPIAQATFLTLPIKYFVLEAPSTWLTQPNILDIGGNIFCANDNTSSPFAYGSGAGFGENNFCNSVFLEYMQPTSMQVLFALLGFDTILTLNPSDFTAICASDDMIDASCPANYATVAAFLTTYSSTFASLRPLASTMYRDVLPLNVTFLQYVQVTGPTPSVQLYTINLLEPRDRPWNFYGWLMLFEWANGMREVVSFQGDAGTITTISEATAPFQMAPDPSVITQTFSYFFEQCLLYISVVLIAVAGVVMLYTLHIHGRIEGLNLFELNRVVGMVWIGRTFLVIRSITAICLLNTSTLQLTQIGRGTQFVSPQLPWYKSILASAEVTWFVYVLNDLFSCLTRQYTSYYATKSAVATWGATFIWTQTSPQRYIATIDRICSFVDMDSALVCSSGFVQIGNRNRVAIAFAICIACVVVCFVAERLVRPGIPTLAIPTMVLNAQSFYILDLTRWVHHDLYYLDRASAAMAGVVSLRHKNMLYVLDIKTWRVAALPAVTVGSKTEEQSKRWNQCVPLNDL</sequence>
<feature type="transmembrane region" description="Helical" evidence="1">
    <location>
        <begin position="558"/>
        <end position="583"/>
    </location>
</feature>
<protein>
    <submittedName>
        <fullName evidence="3">Aste57867_9554 protein</fullName>
    </submittedName>
</protein>
<evidence type="ECO:0000313" key="3">
    <source>
        <dbReference type="EMBL" id="VFT86433.1"/>
    </source>
</evidence>
<feature type="transmembrane region" description="Helical" evidence="1">
    <location>
        <begin position="1649"/>
        <end position="1667"/>
    </location>
</feature>
<dbReference type="EMBL" id="VJMH01005149">
    <property type="protein sequence ID" value="KAF0699896.1"/>
    <property type="molecule type" value="Genomic_DNA"/>
</dbReference>
<feature type="transmembrane region" description="Helical" evidence="1">
    <location>
        <begin position="880"/>
        <end position="902"/>
    </location>
</feature>
<feature type="transmembrane region" description="Helical" evidence="1">
    <location>
        <begin position="777"/>
        <end position="801"/>
    </location>
</feature>
<gene>
    <name evidence="3" type="primary">Aste57867_9554</name>
    <name evidence="2" type="ORF">As57867_009517</name>
    <name evidence="3" type="ORF">ASTE57867_9554</name>
</gene>
<dbReference type="PROSITE" id="PS51257">
    <property type="entry name" value="PROKAR_LIPOPROTEIN"/>
    <property type="match status" value="1"/>
</dbReference>
<feature type="transmembrane region" description="Helical" evidence="1">
    <location>
        <begin position="677"/>
        <end position="699"/>
    </location>
</feature>
<dbReference type="EMBL" id="CAADRA010005170">
    <property type="protein sequence ID" value="VFT86433.1"/>
    <property type="molecule type" value="Genomic_DNA"/>
</dbReference>
<reference evidence="2" key="2">
    <citation type="submission" date="2019-06" db="EMBL/GenBank/DDBJ databases">
        <title>Genomics analysis of Aphanomyces spp. identifies a new class of oomycete effector associated with host adaptation.</title>
        <authorList>
            <person name="Gaulin E."/>
        </authorList>
    </citation>
    <scope>NUCLEOTIDE SEQUENCE</scope>
    <source>
        <strain evidence="2">CBS 578.67</strain>
    </source>
</reference>
<dbReference type="Proteomes" id="UP000332933">
    <property type="component" value="Unassembled WGS sequence"/>
</dbReference>
<name>A0A485KNG7_9STRA</name>
<feature type="transmembrane region" description="Helical" evidence="1">
    <location>
        <begin position="735"/>
        <end position="756"/>
    </location>
</feature>
<keyword evidence="1" id="KW-0472">Membrane</keyword>
<accession>A0A485KNG7</accession>
<reference evidence="3 4" key="1">
    <citation type="submission" date="2019-03" db="EMBL/GenBank/DDBJ databases">
        <authorList>
            <person name="Gaulin E."/>
            <person name="Dumas B."/>
        </authorList>
    </citation>
    <scope>NUCLEOTIDE SEQUENCE [LARGE SCALE GENOMIC DNA]</scope>
    <source>
        <strain evidence="3">CBS 568.67</strain>
    </source>
</reference>
<evidence type="ECO:0000313" key="4">
    <source>
        <dbReference type="Proteomes" id="UP000332933"/>
    </source>
</evidence>
<dbReference type="OrthoDB" id="73422at2759"/>
<evidence type="ECO:0000256" key="1">
    <source>
        <dbReference type="SAM" id="Phobius"/>
    </source>
</evidence>